<dbReference type="InterPro" id="IPR037041">
    <property type="entry name" value="Trigger_fac_C_sf"/>
</dbReference>
<dbReference type="InterPro" id="IPR027304">
    <property type="entry name" value="Trigger_fact/SurA_dom_sf"/>
</dbReference>
<dbReference type="PANTHER" id="PTHR30560:SF3">
    <property type="entry name" value="TRIGGER FACTOR-LIKE PROTEIN TIG, CHLOROPLASTIC"/>
    <property type="match status" value="1"/>
</dbReference>
<dbReference type="GO" id="GO:0015031">
    <property type="term" value="P:protein transport"/>
    <property type="evidence" value="ECO:0007669"/>
    <property type="project" value="InterPro"/>
</dbReference>
<evidence type="ECO:0000256" key="6">
    <source>
        <dbReference type="ARBA" id="ARBA00023235"/>
    </source>
</evidence>
<dbReference type="GO" id="GO:0003755">
    <property type="term" value="F:peptidyl-prolyl cis-trans isomerase activity"/>
    <property type="evidence" value="ECO:0007669"/>
    <property type="project" value="UniProtKB-KW"/>
</dbReference>
<dbReference type="GO" id="GO:0044183">
    <property type="term" value="F:protein folding chaperone"/>
    <property type="evidence" value="ECO:0007669"/>
    <property type="project" value="TreeGrafter"/>
</dbReference>
<keyword evidence="4" id="KW-0697">Rotamase</keyword>
<dbReference type="InterPro" id="IPR008880">
    <property type="entry name" value="Trigger_fac_C"/>
</dbReference>
<proteinExistence type="inferred from homology"/>
<organism evidence="8">
    <name type="scientific">bioreactor metagenome</name>
    <dbReference type="NCBI Taxonomy" id="1076179"/>
    <lineage>
        <taxon>unclassified sequences</taxon>
        <taxon>metagenomes</taxon>
        <taxon>ecological metagenomes</taxon>
    </lineage>
</organism>
<evidence type="ECO:0000256" key="1">
    <source>
        <dbReference type="ARBA" id="ARBA00000971"/>
    </source>
</evidence>
<dbReference type="Gene3D" id="3.30.70.1050">
    <property type="entry name" value="Trigger factor ribosome-binding domain"/>
    <property type="match status" value="1"/>
</dbReference>
<dbReference type="GO" id="GO:0043022">
    <property type="term" value="F:ribosome binding"/>
    <property type="evidence" value="ECO:0007669"/>
    <property type="project" value="TreeGrafter"/>
</dbReference>
<keyword evidence="5" id="KW-0143">Chaperone</keyword>
<protein>
    <recommendedName>
        <fullName evidence="3">peptidylprolyl isomerase</fullName>
        <ecNumber evidence="3">5.2.1.8</ecNumber>
    </recommendedName>
</protein>
<dbReference type="PANTHER" id="PTHR30560">
    <property type="entry name" value="TRIGGER FACTOR CHAPERONE AND PEPTIDYL-PROLYL CIS/TRANS ISOMERASE"/>
    <property type="match status" value="1"/>
</dbReference>
<evidence type="ECO:0000256" key="2">
    <source>
        <dbReference type="ARBA" id="ARBA00005464"/>
    </source>
</evidence>
<dbReference type="InterPro" id="IPR005215">
    <property type="entry name" value="Trig_fac"/>
</dbReference>
<keyword evidence="6 8" id="KW-0413">Isomerase</keyword>
<dbReference type="InterPro" id="IPR036611">
    <property type="entry name" value="Trigger_fac_ribosome-bd_sf"/>
</dbReference>
<dbReference type="PIRSF" id="PIRSF003095">
    <property type="entry name" value="Trigger_factor"/>
    <property type="match status" value="1"/>
</dbReference>
<dbReference type="SUPFAM" id="SSF102735">
    <property type="entry name" value="Trigger factor ribosome-binding domain"/>
    <property type="match status" value="1"/>
</dbReference>
<dbReference type="EMBL" id="VSSQ01000021">
    <property type="protein sequence ID" value="MPL63462.1"/>
    <property type="molecule type" value="Genomic_DNA"/>
</dbReference>
<dbReference type="PROSITE" id="PS50059">
    <property type="entry name" value="FKBP_PPIASE"/>
    <property type="match status" value="1"/>
</dbReference>
<evidence type="ECO:0000256" key="5">
    <source>
        <dbReference type="ARBA" id="ARBA00023186"/>
    </source>
</evidence>
<evidence type="ECO:0000256" key="4">
    <source>
        <dbReference type="ARBA" id="ARBA00023110"/>
    </source>
</evidence>
<dbReference type="InterPro" id="IPR046357">
    <property type="entry name" value="PPIase_dom_sf"/>
</dbReference>
<dbReference type="AlphaFoldDB" id="A0A644TB92"/>
<dbReference type="Gene3D" id="3.10.50.40">
    <property type="match status" value="1"/>
</dbReference>
<dbReference type="Gene3D" id="1.10.3120.10">
    <property type="entry name" value="Trigger factor, C-terminal domain"/>
    <property type="match status" value="1"/>
</dbReference>
<dbReference type="GO" id="GO:0051083">
    <property type="term" value="P:'de novo' cotranslational protein folding"/>
    <property type="evidence" value="ECO:0007669"/>
    <property type="project" value="TreeGrafter"/>
</dbReference>
<dbReference type="InterPro" id="IPR001179">
    <property type="entry name" value="PPIase_FKBP_dom"/>
</dbReference>
<evidence type="ECO:0000313" key="8">
    <source>
        <dbReference type="EMBL" id="MPL63462.1"/>
    </source>
</evidence>
<name>A0A644TB92_9ZZZZ</name>
<dbReference type="FunFam" id="3.10.50.40:FF:000001">
    <property type="entry name" value="Trigger factor"/>
    <property type="match status" value="1"/>
</dbReference>
<dbReference type="InterPro" id="IPR008881">
    <property type="entry name" value="Trigger_fac_ribosome-bd_bac"/>
</dbReference>
<comment type="caution">
    <text evidence="8">The sequence shown here is derived from an EMBL/GenBank/DDBJ whole genome shotgun (WGS) entry which is preliminary data.</text>
</comment>
<sequence length="429" mass="47617">MKTTADRIEKNTVVLEIEVPQEKVAKALDNAYHKLANKVNIPGFRKGKAPRKVIESRIGKEALLDEAFEILAGVAYPEAIKEQQIEPVARPKIEVVTLAEDQPLVFKATVITKPEVKLGEYKGLKIEKKVDEVTDEKIVEDLENLRNRHAKMIVAEGAAIENGDFAIIDFEGFVNDVAFEGGAGKSYPLQIGSGSFIPGFEEQLIGAKSGEARDVKVTFPQDYQAADLAGKEAVFKVTINDVKRKELPALDDDFAKDASEFETIEELKVDIKNKLEKATEEKAEREFRNEAIKQAVEGSEIDVPAVMVESRIDNMINDLAINLENRGMKLEQYLAYAKMDADALRESYREAALVNVKTDLVLEEIVKAEKIEVSDEDMNAEVASMAQAYGAPVEEIEKIVRQQGHISALIESVLRKKAAQFIIDSVEKA</sequence>
<dbReference type="EC" id="5.2.1.8" evidence="3"/>
<dbReference type="SUPFAM" id="SSF109998">
    <property type="entry name" value="Triger factor/SurA peptide-binding domain-like"/>
    <property type="match status" value="1"/>
</dbReference>
<dbReference type="GO" id="GO:0043335">
    <property type="term" value="P:protein unfolding"/>
    <property type="evidence" value="ECO:0007669"/>
    <property type="project" value="TreeGrafter"/>
</dbReference>
<comment type="catalytic activity">
    <reaction evidence="1">
        <text>[protein]-peptidylproline (omega=180) = [protein]-peptidylproline (omega=0)</text>
        <dbReference type="Rhea" id="RHEA:16237"/>
        <dbReference type="Rhea" id="RHEA-COMP:10747"/>
        <dbReference type="Rhea" id="RHEA-COMP:10748"/>
        <dbReference type="ChEBI" id="CHEBI:83833"/>
        <dbReference type="ChEBI" id="CHEBI:83834"/>
        <dbReference type="EC" id="5.2.1.8"/>
    </reaction>
</comment>
<dbReference type="HAMAP" id="MF_00303">
    <property type="entry name" value="Trigger_factor_Tig"/>
    <property type="match status" value="1"/>
</dbReference>
<accession>A0A644TB92</accession>
<dbReference type="Pfam" id="PF00254">
    <property type="entry name" value="FKBP_C"/>
    <property type="match status" value="1"/>
</dbReference>
<dbReference type="NCBIfam" id="TIGR00115">
    <property type="entry name" value="tig"/>
    <property type="match status" value="1"/>
</dbReference>
<evidence type="ECO:0000256" key="3">
    <source>
        <dbReference type="ARBA" id="ARBA00013194"/>
    </source>
</evidence>
<comment type="similarity">
    <text evidence="2">Belongs to the FKBP-type PPIase family. Tig subfamily.</text>
</comment>
<gene>
    <name evidence="8" type="primary">tig_5</name>
    <name evidence="8" type="ORF">SDC9_09089</name>
</gene>
<dbReference type="Pfam" id="PF05697">
    <property type="entry name" value="Trigger_N"/>
    <property type="match status" value="1"/>
</dbReference>
<reference evidence="8" key="1">
    <citation type="submission" date="2019-08" db="EMBL/GenBank/DDBJ databases">
        <authorList>
            <person name="Kucharzyk K."/>
            <person name="Murdoch R.W."/>
            <person name="Higgins S."/>
            <person name="Loffler F."/>
        </authorList>
    </citation>
    <scope>NUCLEOTIDE SEQUENCE</scope>
</reference>
<feature type="domain" description="PPIase FKBP-type" evidence="7">
    <location>
        <begin position="163"/>
        <end position="248"/>
    </location>
</feature>
<dbReference type="SUPFAM" id="SSF54534">
    <property type="entry name" value="FKBP-like"/>
    <property type="match status" value="1"/>
</dbReference>
<evidence type="ECO:0000259" key="7">
    <source>
        <dbReference type="PROSITE" id="PS50059"/>
    </source>
</evidence>
<dbReference type="Pfam" id="PF05698">
    <property type="entry name" value="Trigger_C"/>
    <property type="match status" value="1"/>
</dbReference>